<protein>
    <submittedName>
        <fullName evidence="2">Molybdopterin-binding oxidoreductase</fullName>
    </submittedName>
</protein>
<evidence type="ECO:0000313" key="3">
    <source>
        <dbReference type="Proteomes" id="UP000285744"/>
    </source>
</evidence>
<dbReference type="PANTHER" id="PTHR43032">
    <property type="entry name" value="PROTEIN-METHIONINE-SULFOXIDE REDUCTASE"/>
    <property type="match status" value="1"/>
</dbReference>
<dbReference type="Proteomes" id="UP000285744">
    <property type="component" value="Unassembled WGS sequence"/>
</dbReference>
<gene>
    <name evidence="2" type="ORF">D7I43_17285</name>
</gene>
<dbReference type="OrthoDB" id="9795587at2"/>
<proteinExistence type="predicted"/>
<dbReference type="Pfam" id="PF00174">
    <property type="entry name" value="Oxidored_molyb"/>
    <property type="match status" value="1"/>
</dbReference>
<dbReference type="SUPFAM" id="SSF56524">
    <property type="entry name" value="Oxidoreductase molybdopterin-binding domain"/>
    <property type="match status" value="1"/>
</dbReference>
<reference evidence="2 3" key="1">
    <citation type="journal article" date="2018" name="Int. J. Syst. Evol. Microbiol.">
        <title>Micromonospora globbae sp. nov., an endophytic actinomycete isolated from roots of Globba winitii C. H. Wright.</title>
        <authorList>
            <person name="Kuncharoen N."/>
            <person name="Pittayakhajonwut P."/>
            <person name="Tanasupawat S."/>
        </authorList>
    </citation>
    <scope>NUCLEOTIDE SEQUENCE [LARGE SCALE GENOMIC DNA]</scope>
    <source>
        <strain evidence="2 3">WPS1-2</strain>
    </source>
</reference>
<dbReference type="RefSeq" id="WP_120329533.1">
    <property type="nucleotide sequence ID" value="NZ_RAQQ01000011.1"/>
</dbReference>
<dbReference type="InterPro" id="IPR000572">
    <property type="entry name" value="OxRdtase_Mopterin-bd_dom"/>
</dbReference>
<evidence type="ECO:0000313" key="2">
    <source>
        <dbReference type="EMBL" id="RKF26318.1"/>
    </source>
</evidence>
<evidence type="ECO:0000259" key="1">
    <source>
        <dbReference type="Pfam" id="PF00174"/>
    </source>
</evidence>
<name>A0A420F057_9ACTN</name>
<dbReference type="AlphaFoldDB" id="A0A420F057"/>
<dbReference type="EMBL" id="RAQQ01000011">
    <property type="protein sequence ID" value="RKF26318.1"/>
    <property type="molecule type" value="Genomic_DNA"/>
</dbReference>
<sequence length="221" mass="24744">MSDGPAGRRLPPGQTPAALRRFGLPQYARVRAQPPARPVVTVTGAVARPTQIDLADLMGAHRRHARRGDLHCVTTWSALDLRWEGVRFRDVHDTLATRVGRARSANWVTVTGLDGYRACLRLDDALHPDVLLADRLAGAPLGLAHGAPVRLVAPALYGYKSVKHVCAIEYRRDYDPGSARWAAHPRGRVAHEERSRHLPGPAWRLIWRALLPRVRRRYDER</sequence>
<organism evidence="2 3">
    <name type="scientific">Micromonospora globbae</name>
    <dbReference type="NCBI Taxonomy" id="1894969"/>
    <lineage>
        <taxon>Bacteria</taxon>
        <taxon>Bacillati</taxon>
        <taxon>Actinomycetota</taxon>
        <taxon>Actinomycetes</taxon>
        <taxon>Micromonosporales</taxon>
        <taxon>Micromonosporaceae</taxon>
        <taxon>Micromonospora</taxon>
    </lineage>
</organism>
<comment type="caution">
    <text evidence="2">The sequence shown here is derived from an EMBL/GenBank/DDBJ whole genome shotgun (WGS) entry which is preliminary data.</text>
</comment>
<accession>A0A420F057</accession>
<dbReference type="InterPro" id="IPR036374">
    <property type="entry name" value="OxRdtase_Mopterin-bd_sf"/>
</dbReference>
<dbReference type="Gene3D" id="3.90.420.10">
    <property type="entry name" value="Oxidoreductase, molybdopterin-binding domain"/>
    <property type="match status" value="1"/>
</dbReference>
<feature type="domain" description="Oxidoreductase molybdopterin-binding" evidence="1">
    <location>
        <begin position="40"/>
        <end position="174"/>
    </location>
</feature>